<protein>
    <submittedName>
        <fullName evidence="1">PD-(D/E)XK nuclease family transposase</fullName>
    </submittedName>
</protein>
<evidence type="ECO:0000313" key="2">
    <source>
        <dbReference type="Proteomes" id="UP000824201"/>
    </source>
</evidence>
<dbReference type="AlphaFoldDB" id="A0A9D1JBW4"/>
<evidence type="ECO:0000313" key="1">
    <source>
        <dbReference type="EMBL" id="HIR87553.1"/>
    </source>
</evidence>
<reference evidence="1" key="2">
    <citation type="journal article" date="2021" name="PeerJ">
        <title>Extensive microbial diversity within the chicken gut microbiome revealed by metagenomics and culture.</title>
        <authorList>
            <person name="Gilroy R."/>
            <person name="Ravi A."/>
            <person name="Getino M."/>
            <person name="Pursley I."/>
            <person name="Horton D.L."/>
            <person name="Alikhan N.F."/>
            <person name="Baker D."/>
            <person name="Gharbi K."/>
            <person name="Hall N."/>
            <person name="Watson M."/>
            <person name="Adriaenssens E.M."/>
            <person name="Foster-Nyarko E."/>
            <person name="Jarju S."/>
            <person name="Secka A."/>
            <person name="Antonio M."/>
            <person name="Oren A."/>
            <person name="Chaudhuri R.R."/>
            <person name="La Ragione R."/>
            <person name="Hildebrand F."/>
            <person name="Pallen M.J."/>
        </authorList>
    </citation>
    <scope>NUCLEOTIDE SEQUENCE</scope>
    <source>
        <strain evidence="1">ChiW13-3771</strain>
    </source>
</reference>
<dbReference type="EMBL" id="DVHN01000009">
    <property type="protein sequence ID" value="HIR87553.1"/>
    <property type="molecule type" value="Genomic_DNA"/>
</dbReference>
<gene>
    <name evidence="1" type="ORF">IAC96_01245</name>
</gene>
<sequence>MRLDIFATDQFNKKYNIEVQRSDRGAKAKRARYHSSVIDANIIAPGEEFEALPEIYIIFITENDILKRNLPIYHINRMISETGEPFEDDTHILYVNAKIKTETELGKLMHDFSCIDPNDINYDVLAKRVRYFKEEKEGVDIMCKIMEDMIIEDRKEMACRMLNDGILSLEKIAEYTGLSIEEVKKLADQKIA</sequence>
<proteinExistence type="predicted"/>
<accession>A0A9D1JBW4</accession>
<dbReference type="Pfam" id="PF12784">
    <property type="entry name" value="PDDEXK_2"/>
    <property type="match status" value="1"/>
</dbReference>
<name>A0A9D1JBW4_9FIRM</name>
<organism evidence="1 2">
    <name type="scientific">Candidatus Fimimorpha faecalis</name>
    <dbReference type="NCBI Taxonomy" id="2840824"/>
    <lineage>
        <taxon>Bacteria</taxon>
        <taxon>Bacillati</taxon>
        <taxon>Bacillota</taxon>
        <taxon>Clostridia</taxon>
        <taxon>Eubacteriales</taxon>
        <taxon>Candidatus Fimimorpha</taxon>
    </lineage>
</organism>
<dbReference type="Proteomes" id="UP000824201">
    <property type="component" value="Unassembled WGS sequence"/>
</dbReference>
<reference evidence="1" key="1">
    <citation type="submission" date="2020-10" db="EMBL/GenBank/DDBJ databases">
        <authorList>
            <person name="Gilroy R."/>
        </authorList>
    </citation>
    <scope>NUCLEOTIDE SEQUENCE</scope>
    <source>
        <strain evidence="1">ChiW13-3771</strain>
    </source>
</reference>
<comment type="caution">
    <text evidence="1">The sequence shown here is derived from an EMBL/GenBank/DDBJ whole genome shotgun (WGS) entry which is preliminary data.</text>
</comment>